<dbReference type="GO" id="GO:0004601">
    <property type="term" value="F:peroxidase activity"/>
    <property type="evidence" value="ECO:0007669"/>
    <property type="project" value="InterPro"/>
</dbReference>
<comment type="caution">
    <text evidence="1">The sequence shown here is derived from an EMBL/GenBank/DDBJ whole genome shotgun (WGS) entry which is preliminary data.</text>
</comment>
<name>A0A2G2YX98_CAPAN</name>
<dbReference type="InterPro" id="IPR050783">
    <property type="entry name" value="Oxylipin_biosynth_metab"/>
</dbReference>
<dbReference type="EMBL" id="AYRZ02000008">
    <property type="protein sequence ID" value="PHT74366.1"/>
    <property type="molecule type" value="Genomic_DNA"/>
</dbReference>
<dbReference type="Proteomes" id="UP000222542">
    <property type="component" value="Unassembled WGS sequence"/>
</dbReference>
<protein>
    <submittedName>
        <fullName evidence="1">Uncharacterized protein</fullName>
    </submittedName>
</protein>
<dbReference type="AlphaFoldDB" id="A0A2G2YX98"/>
<dbReference type="STRING" id="4072.A0A2G2YX98"/>
<sequence>MLQIPISKWKDLTDDDEAIKTLHDINSHNVEDLDLLVGMTAKKKLKCFAISKTSFFIFILTTSRVENDEHGEEKCFKRDDPNANSPSAEELVKTLSIDHYPVRMQCDGGTNLTDFATSSECSQCKCQNCNAKYNGVINAINALTVSVKEMTCKRGVILSKRISYTYTPLEIKVAKRRRNDISKASSSIEKRKITSLSLSYTSVQYTRAIEEQHELKKVDVTVEATTEEHNITVDNPSTAFKEEEKMELVSLGERKNYPFEGFNILDEALKKLTKLINEYSE</sequence>
<dbReference type="PANTHER" id="PTHR11903">
    <property type="entry name" value="PROSTAGLANDIN G/H SYNTHASE"/>
    <property type="match status" value="1"/>
</dbReference>
<dbReference type="Gene3D" id="1.10.640.10">
    <property type="entry name" value="Haem peroxidase domain superfamily, animal type"/>
    <property type="match status" value="1"/>
</dbReference>
<reference evidence="1 2" key="2">
    <citation type="journal article" date="2017" name="Genome Biol.">
        <title>New reference genome sequences of hot pepper reveal the massive evolution of plant disease-resistance genes by retroduplication.</title>
        <authorList>
            <person name="Kim S."/>
            <person name="Park J."/>
            <person name="Yeom S.I."/>
            <person name="Kim Y.M."/>
            <person name="Seo E."/>
            <person name="Kim K.T."/>
            <person name="Kim M.S."/>
            <person name="Lee J.M."/>
            <person name="Cheong K."/>
            <person name="Shin H.S."/>
            <person name="Kim S.B."/>
            <person name="Han K."/>
            <person name="Lee J."/>
            <person name="Park M."/>
            <person name="Lee H.A."/>
            <person name="Lee H.Y."/>
            <person name="Lee Y."/>
            <person name="Oh S."/>
            <person name="Lee J.H."/>
            <person name="Choi E."/>
            <person name="Choi E."/>
            <person name="Lee S.E."/>
            <person name="Jeon J."/>
            <person name="Kim H."/>
            <person name="Choi G."/>
            <person name="Song H."/>
            <person name="Lee J."/>
            <person name="Lee S.C."/>
            <person name="Kwon J.K."/>
            <person name="Lee H.Y."/>
            <person name="Koo N."/>
            <person name="Hong Y."/>
            <person name="Kim R.W."/>
            <person name="Kang W.H."/>
            <person name="Huh J.H."/>
            <person name="Kang B.C."/>
            <person name="Yang T.J."/>
            <person name="Lee Y.H."/>
            <person name="Bennetzen J.L."/>
            <person name="Choi D."/>
        </authorList>
    </citation>
    <scope>NUCLEOTIDE SEQUENCE [LARGE SCALE GENOMIC DNA]</scope>
    <source>
        <strain evidence="2">cv. CM334</strain>
    </source>
</reference>
<gene>
    <name evidence="1" type="ORF">T459_21643</name>
</gene>
<dbReference type="GO" id="GO:0020037">
    <property type="term" value="F:heme binding"/>
    <property type="evidence" value="ECO:0007669"/>
    <property type="project" value="InterPro"/>
</dbReference>
<dbReference type="GO" id="GO:0006979">
    <property type="term" value="P:response to oxidative stress"/>
    <property type="evidence" value="ECO:0007669"/>
    <property type="project" value="InterPro"/>
</dbReference>
<dbReference type="InterPro" id="IPR010255">
    <property type="entry name" value="Haem_peroxidase_sf"/>
</dbReference>
<dbReference type="Gramene" id="PHT74366">
    <property type="protein sequence ID" value="PHT74366"/>
    <property type="gene ID" value="T459_21643"/>
</dbReference>
<proteinExistence type="predicted"/>
<accession>A0A2G2YX98</accession>
<keyword evidence="2" id="KW-1185">Reference proteome</keyword>
<evidence type="ECO:0000313" key="2">
    <source>
        <dbReference type="Proteomes" id="UP000222542"/>
    </source>
</evidence>
<dbReference type="InterPro" id="IPR037120">
    <property type="entry name" value="Haem_peroxidase_sf_animal"/>
</dbReference>
<dbReference type="PANTHER" id="PTHR11903:SF11">
    <property type="entry name" value="ALPHA-DIOXYGENASE 1"/>
    <property type="match status" value="1"/>
</dbReference>
<reference evidence="1 2" key="1">
    <citation type="journal article" date="2014" name="Nat. Genet.">
        <title>Genome sequence of the hot pepper provides insights into the evolution of pungency in Capsicum species.</title>
        <authorList>
            <person name="Kim S."/>
            <person name="Park M."/>
            <person name="Yeom S.I."/>
            <person name="Kim Y.M."/>
            <person name="Lee J.M."/>
            <person name="Lee H.A."/>
            <person name="Seo E."/>
            <person name="Choi J."/>
            <person name="Cheong K."/>
            <person name="Kim K.T."/>
            <person name="Jung K."/>
            <person name="Lee G.W."/>
            <person name="Oh S.K."/>
            <person name="Bae C."/>
            <person name="Kim S.B."/>
            <person name="Lee H.Y."/>
            <person name="Kim S.Y."/>
            <person name="Kim M.S."/>
            <person name="Kang B.C."/>
            <person name="Jo Y.D."/>
            <person name="Yang H.B."/>
            <person name="Jeong H.J."/>
            <person name="Kang W.H."/>
            <person name="Kwon J.K."/>
            <person name="Shin C."/>
            <person name="Lim J.Y."/>
            <person name="Park J.H."/>
            <person name="Huh J.H."/>
            <person name="Kim J.S."/>
            <person name="Kim B.D."/>
            <person name="Cohen O."/>
            <person name="Paran I."/>
            <person name="Suh M.C."/>
            <person name="Lee S.B."/>
            <person name="Kim Y.K."/>
            <person name="Shin Y."/>
            <person name="Noh S.J."/>
            <person name="Park J."/>
            <person name="Seo Y.S."/>
            <person name="Kwon S.Y."/>
            <person name="Kim H.A."/>
            <person name="Park J.M."/>
            <person name="Kim H.J."/>
            <person name="Choi S.B."/>
            <person name="Bosland P.W."/>
            <person name="Reeves G."/>
            <person name="Jo S.H."/>
            <person name="Lee B.W."/>
            <person name="Cho H.T."/>
            <person name="Choi H.S."/>
            <person name="Lee M.S."/>
            <person name="Yu Y."/>
            <person name="Do Choi Y."/>
            <person name="Park B.S."/>
            <person name="van Deynze A."/>
            <person name="Ashrafi H."/>
            <person name="Hill T."/>
            <person name="Kim W.T."/>
            <person name="Pai H.S."/>
            <person name="Ahn H.K."/>
            <person name="Yeam I."/>
            <person name="Giovannoni J.J."/>
            <person name="Rose J.K."/>
            <person name="Sorensen I."/>
            <person name="Lee S.J."/>
            <person name="Kim R.W."/>
            <person name="Choi I.Y."/>
            <person name="Choi B.S."/>
            <person name="Lim J.S."/>
            <person name="Lee Y.H."/>
            <person name="Choi D."/>
        </authorList>
    </citation>
    <scope>NUCLEOTIDE SEQUENCE [LARGE SCALE GENOMIC DNA]</scope>
    <source>
        <strain evidence="2">cv. CM334</strain>
    </source>
</reference>
<organism evidence="1 2">
    <name type="scientific">Capsicum annuum</name>
    <name type="common">Capsicum pepper</name>
    <dbReference type="NCBI Taxonomy" id="4072"/>
    <lineage>
        <taxon>Eukaryota</taxon>
        <taxon>Viridiplantae</taxon>
        <taxon>Streptophyta</taxon>
        <taxon>Embryophyta</taxon>
        <taxon>Tracheophyta</taxon>
        <taxon>Spermatophyta</taxon>
        <taxon>Magnoliopsida</taxon>
        <taxon>eudicotyledons</taxon>
        <taxon>Gunneridae</taxon>
        <taxon>Pentapetalae</taxon>
        <taxon>asterids</taxon>
        <taxon>lamiids</taxon>
        <taxon>Solanales</taxon>
        <taxon>Solanaceae</taxon>
        <taxon>Solanoideae</taxon>
        <taxon>Capsiceae</taxon>
        <taxon>Capsicum</taxon>
    </lineage>
</organism>
<evidence type="ECO:0000313" key="1">
    <source>
        <dbReference type="EMBL" id="PHT74366.1"/>
    </source>
</evidence>
<dbReference type="SUPFAM" id="SSF48113">
    <property type="entry name" value="Heme-dependent peroxidases"/>
    <property type="match status" value="1"/>
</dbReference>